<organism evidence="3 4">
    <name type="scientific">Dracunculus medinensis</name>
    <name type="common">Guinea worm</name>
    <dbReference type="NCBI Taxonomy" id="318479"/>
    <lineage>
        <taxon>Eukaryota</taxon>
        <taxon>Metazoa</taxon>
        <taxon>Ecdysozoa</taxon>
        <taxon>Nematoda</taxon>
        <taxon>Chromadorea</taxon>
        <taxon>Rhabditida</taxon>
        <taxon>Spirurina</taxon>
        <taxon>Dracunculoidea</taxon>
        <taxon>Dracunculidae</taxon>
        <taxon>Dracunculus</taxon>
    </lineage>
</organism>
<dbReference type="SMART" id="SM00755">
    <property type="entry name" value="Grip"/>
    <property type="match status" value="1"/>
</dbReference>
<evidence type="ECO:0000313" key="4">
    <source>
        <dbReference type="WBParaSite" id="DME_0000053201-mRNA-1"/>
    </source>
</evidence>
<dbReference type="InterPro" id="IPR000237">
    <property type="entry name" value="GRIP_dom"/>
</dbReference>
<evidence type="ECO:0000259" key="2">
    <source>
        <dbReference type="PROSITE" id="PS50913"/>
    </source>
</evidence>
<dbReference type="PROSITE" id="PS50913">
    <property type="entry name" value="GRIP"/>
    <property type="match status" value="1"/>
</dbReference>
<evidence type="ECO:0000256" key="1">
    <source>
        <dbReference type="SAM" id="MobiDB-lite"/>
    </source>
</evidence>
<dbReference type="Proteomes" id="UP000038040">
    <property type="component" value="Unplaced"/>
</dbReference>
<dbReference type="PANTHER" id="PTHR19327:SF0">
    <property type="entry name" value="GOLGIN SUBFAMILY A MEMBER 4"/>
    <property type="match status" value="1"/>
</dbReference>
<dbReference type="GO" id="GO:0031267">
    <property type="term" value="F:small GTPase binding"/>
    <property type="evidence" value="ECO:0007669"/>
    <property type="project" value="TreeGrafter"/>
</dbReference>
<proteinExistence type="predicted"/>
<dbReference type="SUPFAM" id="SSF101283">
    <property type="entry name" value="GRIP domain"/>
    <property type="match status" value="1"/>
</dbReference>
<dbReference type="Gene3D" id="1.10.220.60">
    <property type="entry name" value="GRIP domain"/>
    <property type="match status" value="1"/>
</dbReference>
<sequence length="110" mass="12738">LGKRAVEQDQEDSSHSDLQREERRLSAEEEEEIYLRNVLYRYMNERETLGRESVTLARVIATVAKFSDDQLKAVIAKEEQRNSRWYGGTVTNTVQNLLASSHLSERTLHS</sequence>
<dbReference type="AlphaFoldDB" id="A0A0N4U1N9"/>
<reference evidence="4" key="1">
    <citation type="submission" date="2017-02" db="UniProtKB">
        <authorList>
            <consortium name="WormBaseParasite"/>
        </authorList>
    </citation>
    <scope>IDENTIFICATION</scope>
</reference>
<dbReference type="GO" id="GO:0048193">
    <property type="term" value="P:Golgi vesicle transport"/>
    <property type="evidence" value="ECO:0007669"/>
    <property type="project" value="TreeGrafter"/>
</dbReference>
<accession>A0A0N4U1N9</accession>
<name>A0A0N4U1N9_DRAME</name>
<evidence type="ECO:0000313" key="3">
    <source>
        <dbReference type="Proteomes" id="UP000038040"/>
    </source>
</evidence>
<dbReference type="PANTHER" id="PTHR19327">
    <property type="entry name" value="GOLGIN"/>
    <property type="match status" value="1"/>
</dbReference>
<protein>
    <submittedName>
        <fullName evidence="4">GRIP domain-containing protein</fullName>
    </submittedName>
</protein>
<feature type="domain" description="GRIP" evidence="2">
    <location>
        <begin position="25"/>
        <end position="77"/>
    </location>
</feature>
<dbReference type="Pfam" id="PF01465">
    <property type="entry name" value="GRIP"/>
    <property type="match status" value="1"/>
</dbReference>
<dbReference type="WBParaSite" id="DME_0000053201-mRNA-1">
    <property type="protein sequence ID" value="DME_0000053201-mRNA-1"/>
    <property type="gene ID" value="DME_0000053201"/>
</dbReference>
<dbReference type="GO" id="GO:0005794">
    <property type="term" value="C:Golgi apparatus"/>
    <property type="evidence" value="ECO:0007669"/>
    <property type="project" value="TreeGrafter"/>
</dbReference>
<feature type="region of interest" description="Disordered" evidence="1">
    <location>
        <begin position="1"/>
        <end position="27"/>
    </location>
</feature>